<evidence type="ECO:0000313" key="2">
    <source>
        <dbReference type="Proteomes" id="UP000697127"/>
    </source>
</evidence>
<organism evidence="1 2">
    <name type="scientific">Pichia californica</name>
    <dbReference type="NCBI Taxonomy" id="460514"/>
    <lineage>
        <taxon>Eukaryota</taxon>
        <taxon>Fungi</taxon>
        <taxon>Dikarya</taxon>
        <taxon>Ascomycota</taxon>
        <taxon>Saccharomycotina</taxon>
        <taxon>Pichiomycetes</taxon>
        <taxon>Pichiales</taxon>
        <taxon>Pichiaceae</taxon>
        <taxon>Pichia</taxon>
    </lineage>
</organism>
<evidence type="ECO:0000313" key="1">
    <source>
        <dbReference type="EMBL" id="KAG0688562.1"/>
    </source>
</evidence>
<keyword evidence="2" id="KW-1185">Reference proteome</keyword>
<dbReference type="Proteomes" id="UP000697127">
    <property type="component" value="Unassembled WGS sequence"/>
</dbReference>
<reference evidence="1" key="1">
    <citation type="submission" date="2020-11" db="EMBL/GenBank/DDBJ databases">
        <title>Kefir isolates.</title>
        <authorList>
            <person name="Marcisauskas S."/>
            <person name="Kim Y."/>
            <person name="Blasche S."/>
        </authorList>
    </citation>
    <scope>NUCLEOTIDE SEQUENCE</scope>
    <source>
        <strain evidence="1">Olga-1</strain>
    </source>
</reference>
<dbReference type="AlphaFoldDB" id="A0A9P7BDV1"/>
<comment type="caution">
    <text evidence="1">The sequence shown here is derived from an EMBL/GenBank/DDBJ whole genome shotgun (WGS) entry which is preliminary data.</text>
</comment>
<proteinExistence type="predicted"/>
<dbReference type="EMBL" id="PUHW01000141">
    <property type="protein sequence ID" value="KAG0688562.1"/>
    <property type="molecule type" value="Genomic_DNA"/>
</dbReference>
<protein>
    <submittedName>
        <fullName evidence="1">Uncharacterized protein</fullName>
    </submittedName>
</protein>
<accession>A0A9P7BDV1</accession>
<name>A0A9P7BDV1_9ASCO</name>
<sequence>MGKKQIRLPKSVLLKRTDNFEQASSSEPQTAEEFYDAAVNYDESGDRWFSSDLSKGIRFYHRAHVNYKQSLKLNPIMLDSLYNLPRLEFDVYNKYIKDDSVILEDLNNCAEALNDNGPGGLFQDISSLCNSFEASIEILQQSGNGNTLGWDFFYNTALCYSEYIEILCSDPSILVDMSPENLLVKATQRCIYMFDKVLNTMEEILVSVKDDGILNYESVASLCIESYRMFSCVYETLYDENLIGIFDSFMGQYLSKVDSVVLGLISNSLSDDILIPLKIAKLNERSSRQLDFDNFSNIWMSEGELNNNNEKRLTEASSIRSYLDKFETVGIKIPTTKKWFILTELNAKYKTIVDTLRTQIDHLTKIQNSENDLLSGQISLLCSIFIERADIDLERSTFEIQEAVNNCEILVNNSKNLLKNALIFSKKSGGIRESSSGKLARSKRQREAAMRLCLIERKSQEDWNKIIGEKYWQTELNALSDIEGYKQFFS</sequence>
<gene>
    <name evidence="1" type="ORF">C6P40_000818</name>
</gene>